<keyword evidence="1" id="KW-0812">Transmembrane</keyword>
<dbReference type="AlphaFoldDB" id="D3E1Y4"/>
<gene>
    <name evidence="2" type="ordered locus">mru_0694</name>
</gene>
<evidence type="ECO:0000313" key="3">
    <source>
        <dbReference type="Proteomes" id="UP000008680"/>
    </source>
</evidence>
<feature type="transmembrane region" description="Helical" evidence="1">
    <location>
        <begin position="80"/>
        <end position="98"/>
    </location>
</feature>
<evidence type="ECO:0000313" key="2">
    <source>
        <dbReference type="EMBL" id="ADC46545.1"/>
    </source>
</evidence>
<reference evidence="2 3" key="1">
    <citation type="journal article" date="2010" name="PLoS ONE">
        <title>The genome sequence of the rumen methanogen Methanobrevibacter ruminantium reveals new possibilities for controlling ruminant methane emissions.</title>
        <authorList>
            <person name="Leahy S.C."/>
            <person name="Kelly W.J."/>
            <person name="Altermann E."/>
            <person name="Ronimus R.S."/>
            <person name="Yeoman C.J."/>
            <person name="Pacheco D.M."/>
            <person name="Li D."/>
            <person name="Kong Z."/>
            <person name="McTavish S."/>
            <person name="Sang C."/>
            <person name="Lambie S.C."/>
            <person name="Janssen P.H."/>
            <person name="Dey D."/>
            <person name="Attwood G.T."/>
        </authorList>
    </citation>
    <scope>NUCLEOTIDE SEQUENCE [LARGE SCALE GENOMIC DNA]</scope>
    <source>
        <strain evidence="3">ATCC 35063 / DSM 1093 / JCM 13430 / OCM 146 / M1</strain>
    </source>
</reference>
<dbReference type="PATRIC" id="fig|634498.28.peg.696"/>
<name>D3E1Y4_METRM</name>
<evidence type="ECO:0000256" key="1">
    <source>
        <dbReference type="SAM" id="Phobius"/>
    </source>
</evidence>
<dbReference type="HOGENOM" id="CLU_169415_0_0_2"/>
<feature type="transmembrane region" description="Helical" evidence="1">
    <location>
        <begin position="5"/>
        <end position="22"/>
    </location>
</feature>
<keyword evidence="3" id="KW-1185">Reference proteome</keyword>
<feature type="transmembrane region" description="Helical" evidence="1">
    <location>
        <begin position="28"/>
        <end position="50"/>
    </location>
</feature>
<dbReference type="KEGG" id="mru:mru_0694"/>
<dbReference type="eggNOG" id="arCOG12625">
    <property type="taxonomic scope" value="Archaea"/>
</dbReference>
<organism evidence="2 3">
    <name type="scientific">Methanobrevibacter ruminantium (strain ATCC 35063 / DSM 1093 / JCM 13430 / OCM 146 / M1)</name>
    <name type="common">Methanobacterium ruminantium</name>
    <dbReference type="NCBI Taxonomy" id="634498"/>
    <lineage>
        <taxon>Archaea</taxon>
        <taxon>Methanobacteriati</taxon>
        <taxon>Methanobacteriota</taxon>
        <taxon>Methanomada group</taxon>
        <taxon>Methanobacteria</taxon>
        <taxon>Methanobacteriales</taxon>
        <taxon>Methanobacteriaceae</taxon>
        <taxon>Methanobrevibacter</taxon>
    </lineage>
</organism>
<dbReference type="EMBL" id="CP001719">
    <property type="protein sequence ID" value="ADC46545.1"/>
    <property type="molecule type" value="Genomic_DNA"/>
</dbReference>
<proteinExistence type="predicted"/>
<sequence length="112" mass="12562">MRKIILLAFSALLIILGLWNYMSVPKPGLDIIASSLVLVAVGWTLAMSVFEPNWIKAAIFIDGLVFVLVSITFLVSPINYVFLLFGIILVAIAVLAYLRKLPDNILRYFYRS</sequence>
<dbReference type="Proteomes" id="UP000008680">
    <property type="component" value="Chromosome"/>
</dbReference>
<feature type="transmembrane region" description="Helical" evidence="1">
    <location>
        <begin position="57"/>
        <end position="74"/>
    </location>
</feature>
<protein>
    <submittedName>
        <fullName evidence="2">Uncharacterized protein</fullName>
    </submittedName>
</protein>
<keyword evidence="1" id="KW-1133">Transmembrane helix</keyword>
<accession>D3E1Y4</accession>
<keyword evidence="1" id="KW-0472">Membrane</keyword>